<dbReference type="GO" id="GO:0005829">
    <property type="term" value="C:cytosol"/>
    <property type="evidence" value="ECO:0007669"/>
    <property type="project" value="TreeGrafter"/>
</dbReference>
<dbReference type="PROSITE" id="PS51671">
    <property type="entry name" value="ACT"/>
    <property type="match status" value="1"/>
</dbReference>
<keyword evidence="3 8" id="KW-0808">Transferase</keyword>
<dbReference type="PANTHER" id="PTHR21499:SF3">
    <property type="entry name" value="ASPARTOKINASE"/>
    <property type="match status" value="1"/>
</dbReference>
<evidence type="ECO:0000256" key="4">
    <source>
        <dbReference type="ARBA" id="ARBA00022741"/>
    </source>
</evidence>
<dbReference type="EMBL" id="FPHM01000039">
    <property type="protein sequence ID" value="SFV56929.1"/>
    <property type="molecule type" value="Genomic_DNA"/>
</dbReference>
<dbReference type="Pfam" id="PF22468">
    <property type="entry name" value="ACT_9"/>
    <property type="match status" value="1"/>
</dbReference>
<dbReference type="SUPFAM" id="SSF55021">
    <property type="entry name" value="ACT-like"/>
    <property type="match status" value="1"/>
</dbReference>
<dbReference type="PANTHER" id="PTHR21499">
    <property type="entry name" value="ASPARTATE KINASE"/>
    <property type="match status" value="1"/>
</dbReference>
<name>A0A1W1BTR8_9ZZZZ</name>
<dbReference type="AlphaFoldDB" id="A0A1W1BTR8"/>
<dbReference type="InterPro" id="IPR045865">
    <property type="entry name" value="ACT-like_dom_sf"/>
</dbReference>
<accession>A0A1W1BTR8</accession>
<evidence type="ECO:0000259" key="7">
    <source>
        <dbReference type="PROSITE" id="PS51671"/>
    </source>
</evidence>
<evidence type="ECO:0000256" key="3">
    <source>
        <dbReference type="ARBA" id="ARBA00022679"/>
    </source>
</evidence>
<dbReference type="Gene3D" id="3.30.2130.10">
    <property type="entry name" value="VC0802-like"/>
    <property type="match status" value="1"/>
</dbReference>
<sequence>MDLDDSVCKVSVVGVGMKSHAGVAATAFCALADENINIEMISTSEIKVSMIIAEKYAELAVRTLHASYDLDK</sequence>
<dbReference type="CDD" id="cd04936">
    <property type="entry name" value="ACT_AKii-LysC-BS-like_2"/>
    <property type="match status" value="1"/>
</dbReference>
<dbReference type="EC" id="2.7.2.4" evidence="2"/>
<evidence type="ECO:0000256" key="1">
    <source>
        <dbReference type="ARBA" id="ARBA00010122"/>
    </source>
</evidence>
<proteinExistence type="inferred from homology"/>
<dbReference type="GO" id="GO:0005524">
    <property type="term" value="F:ATP binding"/>
    <property type="evidence" value="ECO:0007669"/>
    <property type="project" value="UniProtKB-KW"/>
</dbReference>
<dbReference type="GO" id="GO:0009089">
    <property type="term" value="P:lysine biosynthetic process via diaminopimelate"/>
    <property type="evidence" value="ECO:0007669"/>
    <property type="project" value="TreeGrafter"/>
</dbReference>
<dbReference type="GO" id="GO:0004072">
    <property type="term" value="F:aspartate kinase activity"/>
    <property type="evidence" value="ECO:0007669"/>
    <property type="project" value="UniProtKB-EC"/>
</dbReference>
<protein>
    <recommendedName>
        <fullName evidence="2">aspartate kinase</fullName>
        <ecNumber evidence="2">2.7.2.4</ecNumber>
    </recommendedName>
</protein>
<gene>
    <name evidence="8" type="ORF">MNB_SV-13-1387</name>
</gene>
<dbReference type="InterPro" id="IPR054352">
    <property type="entry name" value="ACT_Aspartokinase"/>
</dbReference>
<keyword evidence="6" id="KW-0067">ATP-binding</keyword>
<keyword evidence="4" id="KW-0547">Nucleotide-binding</keyword>
<evidence type="ECO:0000313" key="8">
    <source>
        <dbReference type="EMBL" id="SFV56929.1"/>
    </source>
</evidence>
<evidence type="ECO:0000256" key="2">
    <source>
        <dbReference type="ARBA" id="ARBA00013059"/>
    </source>
</evidence>
<keyword evidence="5 8" id="KW-0418">Kinase</keyword>
<evidence type="ECO:0000256" key="5">
    <source>
        <dbReference type="ARBA" id="ARBA00022777"/>
    </source>
</evidence>
<organism evidence="8">
    <name type="scientific">hydrothermal vent metagenome</name>
    <dbReference type="NCBI Taxonomy" id="652676"/>
    <lineage>
        <taxon>unclassified sequences</taxon>
        <taxon>metagenomes</taxon>
        <taxon>ecological metagenomes</taxon>
    </lineage>
</organism>
<reference evidence="8" key="1">
    <citation type="submission" date="2016-10" db="EMBL/GenBank/DDBJ databases">
        <authorList>
            <person name="de Groot N.N."/>
        </authorList>
    </citation>
    <scope>NUCLEOTIDE SEQUENCE</scope>
</reference>
<comment type="similarity">
    <text evidence="1">Belongs to the aspartokinase family.</text>
</comment>
<dbReference type="InterPro" id="IPR002912">
    <property type="entry name" value="ACT_dom"/>
</dbReference>
<feature type="domain" description="ACT" evidence="7">
    <location>
        <begin position="12"/>
        <end position="72"/>
    </location>
</feature>
<dbReference type="GO" id="GO:0009090">
    <property type="term" value="P:homoserine biosynthetic process"/>
    <property type="evidence" value="ECO:0007669"/>
    <property type="project" value="TreeGrafter"/>
</dbReference>
<evidence type="ECO:0000256" key="6">
    <source>
        <dbReference type="ARBA" id="ARBA00022840"/>
    </source>
</evidence>